<reference evidence="1" key="2">
    <citation type="submission" date="2015-06" db="UniProtKB">
        <authorList>
            <consortium name="EnsemblMetazoa"/>
        </authorList>
    </citation>
    <scope>IDENTIFICATION</scope>
</reference>
<sequence length="63" mass="7293">MVTTIAFFGESKGQATTTRHPPLDLEPFVKMVTSKTYICPNFNMKFVYFPTYLYPEFNAALYL</sequence>
<dbReference type="HOGENOM" id="CLU_2888318_0_0_1"/>
<dbReference type="Proteomes" id="UP000015102">
    <property type="component" value="Unassembled WGS sequence"/>
</dbReference>
<organism evidence="1 2">
    <name type="scientific">Megaselia scalaris</name>
    <name type="common">Humpbacked fly</name>
    <name type="synonym">Phora scalaris</name>
    <dbReference type="NCBI Taxonomy" id="36166"/>
    <lineage>
        <taxon>Eukaryota</taxon>
        <taxon>Metazoa</taxon>
        <taxon>Ecdysozoa</taxon>
        <taxon>Arthropoda</taxon>
        <taxon>Hexapoda</taxon>
        <taxon>Insecta</taxon>
        <taxon>Pterygota</taxon>
        <taxon>Neoptera</taxon>
        <taxon>Endopterygota</taxon>
        <taxon>Diptera</taxon>
        <taxon>Brachycera</taxon>
        <taxon>Muscomorpha</taxon>
        <taxon>Platypezoidea</taxon>
        <taxon>Phoridae</taxon>
        <taxon>Megaseliini</taxon>
        <taxon>Megaselia</taxon>
    </lineage>
</organism>
<proteinExistence type="predicted"/>
<evidence type="ECO:0000313" key="2">
    <source>
        <dbReference type="Proteomes" id="UP000015102"/>
    </source>
</evidence>
<reference evidence="2" key="1">
    <citation type="submission" date="2013-02" db="EMBL/GenBank/DDBJ databases">
        <authorList>
            <person name="Hughes D."/>
        </authorList>
    </citation>
    <scope>NUCLEOTIDE SEQUENCE</scope>
    <source>
        <strain>Durham</strain>
        <strain evidence="2">NC isolate 2 -- Noor lab</strain>
    </source>
</reference>
<dbReference type="EMBL" id="CAQQ02052420">
    <property type="status" value="NOT_ANNOTATED_CDS"/>
    <property type="molecule type" value="Genomic_DNA"/>
</dbReference>
<evidence type="ECO:0000313" key="1">
    <source>
        <dbReference type="EnsemblMetazoa" id="MESCA001680-PA"/>
    </source>
</evidence>
<dbReference type="EMBL" id="CAQQ02052421">
    <property type="status" value="NOT_ANNOTATED_CDS"/>
    <property type="molecule type" value="Genomic_DNA"/>
</dbReference>
<protein>
    <submittedName>
        <fullName evidence="1">Uncharacterized protein</fullName>
    </submittedName>
</protein>
<accession>T1GEC1</accession>
<dbReference type="EnsemblMetazoa" id="MESCA001680-RA">
    <property type="protein sequence ID" value="MESCA001680-PA"/>
    <property type="gene ID" value="MESCA001680"/>
</dbReference>
<dbReference type="AlphaFoldDB" id="T1GEC1"/>
<keyword evidence="2" id="KW-1185">Reference proteome</keyword>
<name>T1GEC1_MEGSC</name>